<evidence type="ECO:0000313" key="2">
    <source>
        <dbReference type="EMBL" id="ROJ29343.1"/>
    </source>
</evidence>
<keyword evidence="1" id="KW-0732">Signal</keyword>
<dbReference type="AlphaFoldDB" id="A0A3N0XTG5"/>
<dbReference type="Proteomes" id="UP000281406">
    <property type="component" value="Unassembled WGS sequence"/>
</dbReference>
<proteinExistence type="predicted"/>
<gene>
    <name evidence="2" type="ORF">DPX16_13787</name>
</gene>
<evidence type="ECO:0000313" key="3">
    <source>
        <dbReference type="Proteomes" id="UP000281406"/>
    </source>
</evidence>
<accession>A0A3N0XTG5</accession>
<feature type="chain" id="PRO_5018041087" evidence="1">
    <location>
        <begin position="22"/>
        <end position="87"/>
    </location>
</feature>
<evidence type="ECO:0000256" key="1">
    <source>
        <dbReference type="SAM" id="SignalP"/>
    </source>
</evidence>
<feature type="signal peptide" evidence="1">
    <location>
        <begin position="1"/>
        <end position="21"/>
    </location>
</feature>
<comment type="caution">
    <text evidence="2">The sequence shown here is derived from an EMBL/GenBank/DDBJ whole genome shotgun (WGS) entry which is preliminary data.</text>
</comment>
<dbReference type="OrthoDB" id="8963776at2759"/>
<keyword evidence="3" id="KW-1185">Reference proteome</keyword>
<name>A0A3N0XTG5_ANAGA</name>
<dbReference type="EMBL" id="RJVU01062584">
    <property type="protein sequence ID" value="ROJ29343.1"/>
    <property type="molecule type" value="Genomic_DNA"/>
</dbReference>
<organism evidence="2 3">
    <name type="scientific">Anabarilius grahami</name>
    <name type="common">Kanglang fish</name>
    <name type="synonym">Barilius grahami</name>
    <dbReference type="NCBI Taxonomy" id="495550"/>
    <lineage>
        <taxon>Eukaryota</taxon>
        <taxon>Metazoa</taxon>
        <taxon>Chordata</taxon>
        <taxon>Craniata</taxon>
        <taxon>Vertebrata</taxon>
        <taxon>Euteleostomi</taxon>
        <taxon>Actinopterygii</taxon>
        <taxon>Neopterygii</taxon>
        <taxon>Teleostei</taxon>
        <taxon>Ostariophysi</taxon>
        <taxon>Cypriniformes</taxon>
        <taxon>Xenocyprididae</taxon>
        <taxon>Xenocypridinae</taxon>
        <taxon>Xenocypridinae incertae sedis</taxon>
        <taxon>Anabarilius</taxon>
    </lineage>
</organism>
<protein>
    <submittedName>
        <fullName evidence="2">R-spondin-2</fullName>
    </submittedName>
</protein>
<reference evidence="2 3" key="1">
    <citation type="submission" date="2018-10" db="EMBL/GenBank/DDBJ databases">
        <title>Genome assembly for a Yunnan-Guizhou Plateau 3E fish, Anabarilius grahami (Regan), and its evolutionary and genetic applications.</title>
        <authorList>
            <person name="Jiang W."/>
        </authorList>
    </citation>
    <scope>NUCLEOTIDE SEQUENCE [LARGE SCALE GENOMIC DNA]</scope>
    <source>
        <strain evidence="2">AG-KIZ</strain>
        <tissue evidence="2">Muscle</tissue>
    </source>
</reference>
<sequence length="87" mass="10024">MQFRLFSFALIVLNCVDYSHCQTQQSHRWRRNKRVVKERLALMNGPIKLTVMELIEVCFQRNTVAIIHGKVEERKGLAPSLSSPASP</sequence>